<organism evidence="1 2">
    <name type="scientific">Dubosiella muris</name>
    <dbReference type="NCBI Taxonomy" id="3038133"/>
    <lineage>
        <taxon>Bacteria</taxon>
        <taxon>Bacillati</taxon>
        <taxon>Bacillota</taxon>
        <taxon>Erysipelotrichia</taxon>
        <taxon>Erysipelotrichales</taxon>
        <taxon>Erysipelotrichaceae</taxon>
        <taxon>Dubosiella</taxon>
    </lineage>
</organism>
<name>A0AC61R4T5_9FIRM</name>
<dbReference type="EMBL" id="SRYG01000031">
    <property type="protein sequence ID" value="TGY64854.1"/>
    <property type="molecule type" value="Genomic_DNA"/>
</dbReference>
<accession>A0AC61R4T5</accession>
<evidence type="ECO:0000313" key="1">
    <source>
        <dbReference type="EMBL" id="TGY64854.1"/>
    </source>
</evidence>
<gene>
    <name evidence="1" type="ORF">E5336_11460</name>
</gene>
<protein>
    <submittedName>
        <fullName evidence="1">Tyrosine-protein phosphatase</fullName>
    </submittedName>
</protein>
<sequence>MQENNHALTSITFSENGRERRIDIQHVIWAFEWEGALYLVDKNKKVYTFELESKDPELVFEALKQANPAIIFGAFEGSRIGFESLDNTRDLGGIQTMDGRFILPHKLLRSGSLHKISKADRHRLEQEFDVRLVMDLRTEVERLAAPDPIMLQAENVHVSPRKASSLDLLAKDTHAQNMLDLIRHAKKTMRCMYEELVVSEQGLKAYRRFFEHLLASEKGSVLWHCTQGKDRTGVGTMLLLSALGVSKERIYQDYLQTNVYLKGEKDALAVRLRAHPDLVGHLDDLYDAKKEYLDLAYQSIEQNFGTMENYLIEGLGLEKADIARLREKFLV</sequence>
<comment type="caution">
    <text evidence="1">The sequence shown here is derived from an EMBL/GenBank/DDBJ whole genome shotgun (WGS) entry which is preliminary data.</text>
</comment>
<evidence type="ECO:0000313" key="2">
    <source>
        <dbReference type="Proteomes" id="UP000308836"/>
    </source>
</evidence>
<reference evidence="1" key="1">
    <citation type="submission" date="2019-04" db="EMBL/GenBank/DDBJ databases">
        <title>Microbes associate with the intestines of laboratory mice.</title>
        <authorList>
            <person name="Navarre W."/>
            <person name="Wong E."/>
            <person name="Huang K."/>
            <person name="Tropini C."/>
            <person name="Ng K."/>
            <person name="Yu B."/>
        </authorList>
    </citation>
    <scope>NUCLEOTIDE SEQUENCE</scope>
    <source>
        <strain evidence="1">NM09_H32</strain>
    </source>
</reference>
<dbReference type="Proteomes" id="UP000308836">
    <property type="component" value="Unassembled WGS sequence"/>
</dbReference>
<keyword evidence="2" id="KW-1185">Reference proteome</keyword>
<proteinExistence type="predicted"/>